<dbReference type="InterPro" id="IPR014001">
    <property type="entry name" value="Helicase_ATP-bd"/>
</dbReference>
<dbReference type="GO" id="GO:0003724">
    <property type="term" value="F:RNA helicase activity"/>
    <property type="evidence" value="ECO:0007669"/>
    <property type="project" value="UniProtKB-EC"/>
</dbReference>
<dbReference type="SMART" id="SM00382">
    <property type="entry name" value="AAA"/>
    <property type="match status" value="1"/>
</dbReference>
<dbReference type="InterPro" id="IPR001650">
    <property type="entry name" value="Helicase_C-like"/>
</dbReference>
<dbReference type="SMART" id="SM00847">
    <property type="entry name" value="HA2"/>
    <property type="match status" value="1"/>
</dbReference>
<keyword evidence="2 8" id="KW-0378">Hydrolase</keyword>
<dbReference type="PROSITE" id="PS51194">
    <property type="entry name" value="HELICASE_CTER"/>
    <property type="match status" value="1"/>
</dbReference>
<sequence length="1310" mass="143540">MTSTAAAVPAISFPPELPVSRMRDEIAAAIAGHQVVVVAGETGSGKTTQLPKIALELGRTSIAHTQPRRIAARTIAERIADELDVPLGGLVGYSVRFTDTTSADTRVRLMTDGILLAEIRRDRDLRRYDTIVLDEAHERSLNIDFLLGYLKRLLPRRPDLKVVVTSATIDVERFADHFADAQGRPAPVIEVSGRTYPVEVRYRPLVVEDQGDEDEDPDRGASEDRDLVTGVGDALDELERDLPGGDVLVFLSGEGEIRDVADALRGRYAGRAAPQEVLPLYGRLSAAEQHRVFERSTTPGVARRIVLATNVAETSLTVPGIRAVIDGGTARISRYSARAKIQRLPVEAVSQASAAQRAGRAGRTSAGIAIRLYAEEDFGKRPEYTDPEILRTNLAAVILQMLSLGLGDIAAFPFLTPPDSRGVKAGLDLLLELGAVRPARGGPPRGPQESGPTLTRIGRDLARLPVDPRLGRMLLESKRHGATAEVIAIVAGLTVQDPRERPVDKREQADQQHARFTDPGSDFLTLLALWRYLEEQRRELSSSAFRRRCRAEFLNFVRVREWQDLVRQLTSVAKDAGLDPRSRDEQAPGKQADAVHKSLLAGLLSQIGLRDDRTAQPRTGGGRPAPRRGAVEFAGARQLRFVVFPGSALAKRPPRALMSAELVETSRLFARMNAAIDPAWAEPIAGDLVKRTYGEPRWEQRQGAAVADERVTLFGVPIVEKRRVQWARLHPEHARDLLLEHALVGGEWPRETRGDRLYDFDRANRRLIRELDDEAERLRRAPVDEQAVQDFYDDRVPADVTDVRRFETWWRGVRDEAPDLLTLRREDLLPEEAEPEVDERAFPPAWHQGDQRLRLRYRFAPGAEDDGVTVQVPLPLLAGLSPAGFDWQVPGFREELVTGLLKTLPKPIRRQVVPAADWARRLLPELPAGPETGATPGPLVDVLATAIRRVAGANPAPGDFDTARLPSHLSPAFAVVEQDRRGPRTLARSRDLAELQARFADRARSSAARVVSRPSAPAAAIERTGMTTWDLDALPRVLDTRAAGGVVRAYPALVDTGSAVDVRLLATPAEQAAATRAGVYLLLRLATPSPAAYVRDHLTGAEKLALGASPYASTDALLVDCLDAVVDRVQRREAEDGLVWDRAAFARVQEALAARVVDDLFQVVGAAAAALAGAREADRAIREATALPLLPALQDARAQLDALIHPGFVRVDGADRLPRLAVYAAGVVRRVERLPEQANRDRVWMTEARTAEDLYRAAGGTLPLTAAVPAPLARVRWLLEELRLGLFAQPIPTAEPVSLQRIRRALAPTP</sequence>
<dbReference type="Pfam" id="PF00270">
    <property type="entry name" value="DEAD"/>
    <property type="match status" value="1"/>
</dbReference>
<dbReference type="SUPFAM" id="SSF52540">
    <property type="entry name" value="P-loop containing nucleoside triphosphate hydrolases"/>
    <property type="match status" value="1"/>
</dbReference>
<dbReference type="GO" id="GO:0016787">
    <property type="term" value="F:hydrolase activity"/>
    <property type="evidence" value="ECO:0007669"/>
    <property type="project" value="UniProtKB-KW"/>
</dbReference>
<evidence type="ECO:0000259" key="7">
    <source>
        <dbReference type="PROSITE" id="PS51194"/>
    </source>
</evidence>
<evidence type="ECO:0000256" key="2">
    <source>
        <dbReference type="ARBA" id="ARBA00022801"/>
    </source>
</evidence>
<dbReference type="Pfam" id="PF07717">
    <property type="entry name" value="OB_NTP_bind"/>
    <property type="match status" value="1"/>
</dbReference>
<accession>A0ABW4LD41</accession>
<reference evidence="9" key="1">
    <citation type="journal article" date="2019" name="Int. J. Syst. Evol. Microbiol.">
        <title>The Global Catalogue of Microorganisms (GCM) 10K type strain sequencing project: providing services to taxonomists for standard genome sequencing and annotation.</title>
        <authorList>
            <consortium name="The Broad Institute Genomics Platform"/>
            <consortium name="The Broad Institute Genome Sequencing Center for Infectious Disease"/>
            <person name="Wu L."/>
            <person name="Ma J."/>
        </authorList>
    </citation>
    <scope>NUCLEOTIDE SEQUENCE [LARGE SCALE GENOMIC DNA]</scope>
    <source>
        <strain evidence="9">CGMCC 1.12471</strain>
    </source>
</reference>
<keyword evidence="9" id="KW-1185">Reference proteome</keyword>
<dbReference type="InterPro" id="IPR024590">
    <property type="entry name" value="HrpA_C"/>
</dbReference>
<dbReference type="Pfam" id="PF21010">
    <property type="entry name" value="HA2_C"/>
    <property type="match status" value="1"/>
</dbReference>
<evidence type="ECO:0000256" key="5">
    <source>
        <dbReference type="SAM" id="MobiDB-lite"/>
    </source>
</evidence>
<evidence type="ECO:0000256" key="1">
    <source>
        <dbReference type="ARBA" id="ARBA00022741"/>
    </source>
</evidence>
<evidence type="ECO:0000313" key="9">
    <source>
        <dbReference type="Proteomes" id="UP001597347"/>
    </source>
</evidence>
<dbReference type="RefSeq" id="WP_377933675.1">
    <property type="nucleotide sequence ID" value="NZ_JBHUEA010000009.1"/>
</dbReference>
<evidence type="ECO:0000313" key="8">
    <source>
        <dbReference type="EMBL" id="MFD1721443.1"/>
    </source>
</evidence>
<organism evidence="8 9">
    <name type="scientific">Amnibacterium endophyticum</name>
    <dbReference type="NCBI Taxonomy" id="2109337"/>
    <lineage>
        <taxon>Bacteria</taxon>
        <taxon>Bacillati</taxon>
        <taxon>Actinomycetota</taxon>
        <taxon>Actinomycetes</taxon>
        <taxon>Micrococcales</taxon>
        <taxon>Microbacteriaceae</taxon>
        <taxon>Amnibacterium</taxon>
    </lineage>
</organism>
<name>A0ABW4LD41_9MICO</name>
<feature type="domain" description="Helicase C-terminal" evidence="7">
    <location>
        <begin position="230"/>
        <end position="405"/>
    </location>
</feature>
<dbReference type="CDD" id="cd18791">
    <property type="entry name" value="SF2_C_RHA"/>
    <property type="match status" value="1"/>
</dbReference>
<dbReference type="Gene3D" id="1.20.120.1080">
    <property type="match status" value="1"/>
</dbReference>
<dbReference type="NCBIfam" id="TIGR01967">
    <property type="entry name" value="DEAH_box_HrpA"/>
    <property type="match status" value="1"/>
</dbReference>
<evidence type="ECO:0000256" key="4">
    <source>
        <dbReference type="ARBA" id="ARBA00022840"/>
    </source>
</evidence>
<feature type="domain" description="Helicase ATP-binding" evidence="6">
    <location>
        <begin position="27"/>
        <end position="187"/>
    </location>
</feature>
<dbReference type="InterPro" id="IPR011545">
    <property type="entry name" value="DEAD/DEAH_box_helicase_dom"/>
</dbReference>
<dbReference type="SMART" id="SM00487">
    <property type="entry name" value="DEXDc"/>
    <property type="match status" value="1"/>
</dbReference>
<dbReference type="InterPro" id="IPR011709">
    <property type="entry name" value="DEAD-box_helicase_OB_fold"/>
</dbReference>
<dbReference type="InterPro" id="IPR003593">
    <property type="entry name" value="AAA+_ATPase"/>
</dbReference>
<dbReference type="InterPro" id="IPR010222">
    <property type="entry name" value="RNA_helicase_HrpA"/>
</dbReference>
<dbReference type="Pfam" id="PF11898">
    <property type="entry name" value="DUF3418"/>
    <property type="match status" value="1"/>
</dbReference>
<dbReference type="PROSITE" id="PS51192">
    <property type="entry name" value="HELICASE_ATP_BIND_1"/>
    <property type="match status" value="1"/>
</dbReference>
<keyword evidence="3 8" id="KW-0347">Helicase</keyword>
<dbReference type="InterPro" id="IPR027417">
    <property type="entry name" value="P-loop_NTPase"/>
</dbReference>
<comment type="caution">
    <text evidence="8">The sequence shown here is derived from an EMBL/GenBank/DDBJ whole genome shotgun (WGS) entry which is preliminary data.</text>
</comment>
<dbReference type="SMART" id="SM00490">
    <property type="entry name" value="HELICc"/>
    <property type="match status" value="1"/>
</dbReference>
<proteinExistence type="predicted"/>
<keyword evidence="1" id="KW-0547">Nucleotide-binding</keyword>
<protein>
    <submittedName>
        <fullName evidence="8">ATP-dependent RNA helicase HrpA</fullName>
        <ecNumber evidence="8">3.6.4.13</ecNumber>
    </submittedName>
</protein>
<dbReference type="PANTHER" id="PTHR18934">
    <property type="entry name" value="ATP-DEPENDENT RNA HELICASE"/>
    <property type="match status" value="1"/>
</dbReference>
<dbReference type="InterPro" id="IPR007502">
    <property type="entry name" value="Helicase-assoc_dom"/>
</dbReference>
<feature type="compositionally biased region" description="Basic and acidic residues" evidence="5">
    <location>
        <begin position="218"/>
        <end position="227"/>
    </location>
</feature>
<dbReference type="Pfam" id="PF00271">
    <property type="entry name" value="Helicase_C"/>
    <property type="match status" value="1"/>
</dbReference>
<evidence type="ECO:0000256" key="3">
    <source>
        <dbReference type="ARBA" id="ARBA00022806"/>
    </source>
</evidence>
<dbReference type="Proteomes" id="UP001597347">
    <property type="component" value="Unassembled WGS sequence"/>
</dbReference>
<feature type="region of interest" description="Disordered" evidence="5">
    <location>
        <begin position="205"/>
        <end position="227"/>
    </location>
</feature>
<dbReference type="PANTHER" id="PTHR18934:SF99">
    <property type="entry name" value="ATP-DEPENDENT RNA HELICASE DHX37-RELATED"/>
    <property type="match status" value="1"/>
</dbReference>
<dbReference type="EC" id="3.6.4.13" evidence="8"/>
<evidence type="ECO:0000259" key="6">
    <source>
        <dbReference type="PROSITE" id="PS51192"/>
    </source>
</evidence>
<gene>
    <name evidence="8" type="primary">hrpA</name>
    <name evidence="8" type="ORF">ACFSBI_07770</name>
</gene>
<dbReference type="EMBL" id="JBHUEA010000009">
    <property type="protein sequence ID" value="MFD1721443.1"/>
    <property type="molecule type" value="Genomic_DNA"/>
</dbReference>
<dbReference type="Gene3D" id="3.40.50.300">
    <property type="entry name" value="P-loop containing nucleotide triphosphate hydrolases"/>
    <property type="match status" value="2"/>
</dbReference>
<keyword evidence="4" id="KW-0067">ATP-binding</keyword>